<proteinExistence type="predicted"/>
<accession>A0ABU6S7C2</accession>
<sequence length="95" mass="10833">MLDTTGISGAYAFKVRCPIEEWDQDQLDDFREHFVSKVLMSEYNTLNVEAINQAQGMTLEVIAEARTKMGRRTKPSVALRSPYLQLSSAKLEKKH</sequence>
<reference evidence="1 2" key="1">
    <citation type="journal article" date="2023" name="Plants (Basel)">
        <title>Bridging the Gap: Combining Genomics and Transcriptomics Approaches to Understand Stylosanthes scabra, an Orphan Legume from the Brazilian Caatinga.</title>
        <authorList>
            <person name="Ferreira-Neto J.R.C."/>
            <person name="da Silva M.D."/>
            <person name="Binneck E."/>
            <person name="de Melo N.F."/>
            <person name="da Silva R.H."/>
            <person name="de Melo A.L.T.M."/>
            <person name="Pandolfi V."/>
            <person name="Bustamante F.O."/>
            <person name="Brasileiro-Vidal A.C."/>
            <person name="Benko-Iseppon A.M."/>
        </authorList>
    </citation>
    <scope>NUCLEOTIDE SEQUENCE [LARGE SCALE GENOMIC DNA]</scope>
    <source>
        <tissue evidence="1">Leaves</tissue>
    </source>
</reference>
<dbReference type="EMBL" id="JASCZI010060444">
    <property type="protein sequence ID" value="MED6131678.1"/>
    <property type="molecule type" value="Genomic_DNA"/>
</dbReference>
<dbReference type="Proteomes" id="UP001341840">
    <property type="component" value="Unassembled WGS sequence"/>
</dbReference>
<name>A0ABU6S7C2_9FABA</name>
<gene>
    <name evidence="1" type="ORF">PIB30_011831</name>
</gene>
<evidence type="ECO:0000313" key="1">
    <source>
        <dbReference type="EMBL" id="MED6131678.1"/>
    </source>
</evidence>
<evidence type="ECO:0000313" key="2">
    <source>
        <dbReference type="Proteomes" id="UP001341840"/>
    </source>
</evidence>
<keyword evidence="2" id="KW-1185">Reference proteome</keyword>
<comment type="caution">
    <text evidence="1">The sequence shown here is derived from an EMBL/GenBank/DDBJ whole genome shotgun (WGS) entry which is preliminary data.</text>
</comment>
<protein>
    <submittedName>
        <fullName evidence="1">Uncharacterized protein</fullName>
    </submittedName>
</protein>
<organism evidence="1 2">
    <name type="scientific">Stylosanthes scabra</name>
    <dbReference type="NCBI Taxonomy" id="79078"/>
    <lineage>
        <taxon>Eukaryota</taxon>
        <taxon>Viridiplantae</taxon>
        <taxon>Streptophyta</taxon>
        <taxon>Embryophyta</taxon>
        <taxon>Tracheophyta</taxon>
        <taxon>Spermatophyta</taxon>
        <taxon>Magnoliopsida</taxon>
        <taxon>eudicotyledons</taxon>
        <taxon>Gunneridae</taxon>
        <taxon>Pentapetalae</taxon>
        <taxon>rosids</taxon>
        <taxon>fabids</taxon>
        <taxon>Fabales</taxon>
        <taxon>Fabaceae</taxon>
        <taxon>Papilionoideae</taxon>
        <taxon>50 kb inversion clade</taxon>
        <taxon>dalbergioids sensu lato</taxon>
        <taxon>Dalbergieae</taxon>
        <taxon>Pterocarpus clade</taxon>
        <taxon>Stylosanthes</taxon>
    </lineage>
</organism>